<dbReference type="GO" id="GO:0006302">
    <property type="term" value="P:double-strand break repair"/>
    <property type="evidence" value="ECO:0007669"/>
    <property type="project" value="UniProtKB-UniRule"/>
</dbReference>
<feature type="binding site" evidence="9">
    <location>
        <position position="84"/>
    </location>
    <ligand>
        <name>Mn(2+)</name>
        <dbReference type="ChEBI" id="CHEBI:29035"/>
        <label>2</label>
    </ligand>
</feature>
<evidence type="ECO:0000256" key="3">
    <source>
        <dbReference type="ARBA" id="ARBA00022759"/>
    </source>
</evidence>
<dbReference type="PANTHER" id="PTHR30337">
    <property type="entry name" value="COMPONENT OF ATP-DEPENDENT DSDNA EXONUCLEASE"/>
    <property type="match status" value="1"/>
</dbReference>
<evidence type="ECO:0000256" key="8">
    <source>
        <dbReference type="ARBA" id="ARBA00023211"/>
    </source>
</evidence>
<dbReference type="Proteomes" id="UP000027093">
    <property type="component" value="Chromosome"/>
</dbReference>
<evidence type="ECO:0000256" key="5">
    <source>
        <dbReference type="ARBA" id="ARBA00022801"/>
    </source>
</evidence>
<reference evidence="11 12" key="1">
    <citation type="journal article" date="2014" name="Int. J. Syst. Evol. Microbiol.">
        <title>Nitrososphaera viennensis gen. nov., sp. nov., an aerobic and mesophilic, ammonia-oxidizing archaeon from soil and a member of the archaeal phylum Thaumarchaeota.</title>
        <authorList>
            <person name="Stieglmeier M."/>
            <person name="Klingl A."/>
            <person name="Alves R.J."/>
            <person name="Rittmann S.K."/>
            <person name="Melcher M."/>
            <person name="Leisch N."/>
            <person name="Schleper C."/>
        </authorList>
    </citation>
    <scope>NUCLEOTIDE SEQUENCE [LARGE SCALE GENOMIC DNA]</scope>
    <source>
        <strain evidence="11">EN76</strain>
    </source>
</reference>
<dbReference type="OrthoDB" id="11638at2157"/>
<keyword evidence="3 9" id="KW-0255">Endonuclease</keyword>
<feature type="binding site" evidence="9">
    <location>
        <position position="190"/>
    </location>
    <ligand>
        <name>Mn(2+)</name>
        <dbReference type="ChEBI" id="CHEBI:29035"/>
        <label>2</label>
    </ligand>
</feature>
<feature type="binding site" evidence="9">
    <location>
        <position position="192"/>
    </location>
    <ligand>
        <name>Mn(2+)</name>
        <dbReference type="ChEBI" id="CHEBI:29035"/>
        <label>1</label>
    </ligand>
</feature>
<dbReference type="InterPro" id="IPR000489">
    <property type="entry name" value="Pterin-binding_dom"/>
</dbReference>
<dbReference type="SUPFAM" id="SSF56300">
    <property type="entry name" value="Metallo-dependent phosphatases"/>
    <property type="match status" value="1"/>
</dbReference>
<dbReference type="InterPro" id="IPR050535">
    <property type="entry name" value="DNA_Repair-Maintenance_Comp"/>
</dbReference>
<accession>A0A060HH86</accession>
<sequence>MLIAHISDLHLGYSQFNLEEREEDVYETFREAVDISIKEGVQLVLLAGDIFHTPRPNGKSVITLANALKKLKEKEIPVAFVLGEHDISRLRDVPFAHVFGNLGLMKRLKTDEPLVVGDSIVVFGADKERRSNVDSLVERLKVSEQAAKRHDDGKKKILVLHQGLTDLNKFAGEINSTDLPASFDYYAMGHYHDHHEKRFANLGGPLVYPGSLDLTPSEGIKDVEKGFALVDMSGKEAGVHWIPLHRRPQFSVRLDYGDLAAGIDSIIKKASALAKKPVVRVEVEGKNNSNIDSRMVAANLVRLNDYCIHYVWQPLEEQQAQAIVYDERPADLEEELFRLSREALGSEEAARLAIHDLLPAAAAGEAGVALDMVWEAFKKKEERNS</sequence>
<evidence type="ECO:0000313" key="11">
    <source>
        <dbReference type="EMBL" id="AIC15934.1"/>
    </source>
</evidence>
<feature type="active site" description="Proton donor" evidence="9">
    <location>
        <position position="85"/>
    </location>
</feature>
<evidence type="ECO:0000256" key="4">
    <source>
        <dbReference type="ARBA" id="ARBA00022763"/>
    </source>
</evidence>
<dbReference type="GO" id="GO:0042558">
    <property type="term" value="P:pteridine-containing compound metabolic process"/>
    <property type="evidence" value="ECO:0007669"/>
    <property type="project" value="InterPro"/>
</dbReference>
<evidence type="ECO:0000313" key="12">
    <source>
        <dbReference type="Proteomes" id="UP000027093"/>
    </source>
</evidence>
<dbReference type="InterPro" id="IPR041796">
    <property type="entry name" value="Mre11_N"/>
</dbReference>
<keyword evidence="5 9" id="KW-0378">Hydrolase</keyword>
<organism evidence="11 12">
    <name type="scientific">Nitrososphaera viennensis EN76</name>
    <dbReference type="NCBI Taxonomy" id="926571"/>
    <lineage>
        <taxon>Archaea</taxon>
        <taxon>Nitrososphaerota</taxon>
        <taxon>Nitrososphaeria</taxon>
        <taxon>Nitrososphaerales</taxon>
        <taxon>Nitrososphaeraceae</taxon>
        <taxon>Nitrososphaera</taxon>
    </lineage>
</organism>
<evidence type="ECO:0000256" key="1">
    <source>
        <dbReference type="ARBA" id="ARBA00022722"/>
    </source>
</evidence>
<comment type="function">
    <text evidence="9">Part of the Rad50/Mre11 complex, which is involved in the early steps of DNA double-strand break (DSB) repair. The complex may facilitate opening of the processed DNA ends to aid in the recruitment of HerA and NurA. Mre11 binds to DSB ends and has both double-stranded 3'-5' exonuclease activity and single-stranded endonuclease activity.</text>
</comment>
<comment type="subunit">
    <text evidence="9">Homodimer. Forms a heterotetramer composed of two Mre11 subunits and two Rad50 subunits.</text>
</comment>
<comment type="activity regulation">
    <text evidence="9">Nuclease activity is regulated by Rad50.</text>
</comment>
<keyword evidence="1 9" id="KW-0540">Nuclease</keyword>
<evidence type="ECO:0000256" key="2">
    <source>
        <dbReference type="ARBA" id="ARBA00022723"/>
    </source>
</evidence>
<evidence type="ECO:0000259" key="10">
    <source>
        <dbReference type="PROSITE" id="PS50972"/>
    </source>
</evidence>
<comment type="cofactor">
    <cofactor evidence="9">
        <name>Mn(2+)</name>
        <dbReference type="ChEBI" id="CHEBI:29035"/>
    </cofactor>
    <text evidence="9">Binds 2 manganese ions per subunit.</text>
</comment>
<evidence type="ECO:0000256" key="6">
    <source>
        <dbReference type="ARBA" id="ARBA00022839"/>
    </source>
</evidence>
<feature type="binding site" evidence="9">
    <location>
        <position position="49"/>
    </location>
    <ligand>
        <name>Mn(2+)</name>
        <dbReference type="ChEBI" id="CHEBI:29035"/>
        <label>1</label>
    </ligand>
</feature>
<dbReference type="GO" id="GO:0004519">
    <property type="term" value="F:endonuclease activity"/>
    <property type="evidence" value="ECO:0007669"/>
    <property type="project" value="UniProtKB-UniRule"/>
</dbReference>
<keyword evidence="12" id="KW-1185">Reference proteome</keyword>
<gene>
    <name evidence="9" type="primary">mre11</name>
    <name evidence="11" type="ORF">NVIE_016800</name>
</gene>
<feature type="binding site" evidence="9">
    <location>
        <position position="49"/>
    </location>
    <ligand>
        <name>Mn(2+)</name>
        <dbReference type="ChEBI" id="CHEBI:29035"/>
        <label>2</label>
    </ligand>
</feature>
<dbReference type="InterPro" id="IPR032885">
    <property type="entry name" value="Mre11_archaea-type"/>
</dbReference>
<keyword evidence="7 9" id="KW-0234">DNA repair</keyword>
<comment type="similarity">
    <text evidence="9">Belongs to the MRE11/RAD32 family.</text>
</comment>
<proteinExistence type="inferred from homology"/>
<dbReference type="CDD" id="cd00840">
    <property type="entry name" value="MPP_Mre11_N"/>
    <property type="match status" value="1"/>
</dbReference>
<feature type="binding site" evidence="9">
    <location>
        <position position="8"/>
    </location>
    <ligand>
        <name>Mn(2+)</name>
        <dbReference type="ChEBI" id="CHEBI:29035"/>
        <label>1</label>
    </ligand>
</feature>
<keyword evidence="2 9" id="KW-0479">Metal-binding</keyword>
<feature type="binding site" evidence="9">
    <location>
        <position position="10"/>
    </location>
    <ligand>
        <name>Mn(2+)</name>
        <dbReference type="ChEBI" id="CHEBI:29035"/>
        <label>1</label>
    </ligand>
</feature>
<evidence type="ECO:0000256" key="7">
    <source>
        <dbReference type="ARBA" id="ARBA00023204"/>
    </source>
</evidence>
<dbReference type="GO" id="GO:0000403">
    <property type="term" value="F:Y-form DNA binding"/>
    <property type="evidence" value="ECO:0007669"/>
    <property type="project" value="UniProtKB-UniRule"/>
</dbReference>
<dbReference type="PANTHER" id="PTHR30337:SF0">
    <property type="entry name" value="NUCLEASE SBCCD SUBUNIT D"/>
    <property type="match status" value="1"/>
</dbReference>
<dbReference type="GO" id="GO:0030145">
    <property type="term" value="F:manganese ion binding"/>
    <property type="evidence" value="ECO:0007669"/>
    <property type="project" value="UniProtKB-UniRule"/>
</dbReference>
<dbReference type="EMBL" id="CP007536">
    <property type="protein sequence ID" value="AIC15934.1"/>
    <property type="molecule type" value="Genomic_DNA"/>
</dbReference>
<dbReference type="KEGG" id="nvn:NVIE_016800"/>
<dbReference type="InterPro" id="IPR004843">
    <property type="entry name" value="Calcineurin-like_PHP"/>
</dbReference>
<feature type="binding site" evidence="9">
    <location>
        <position position="161"/>
    </location>
    <ligand>
        <name>Mn(2+)</name>
        <dbReference type="ChEBI" id="CHEBI:29035"/>
        <label>2</label>
    </ligand>
</feature>
<dbReference type="GO" id="GO:0045027">
    <property type="term" value="F:DNA end binding"/>
    <property type="evidence" value="ECO:0007669"/>
    <property type="project" value="UniProtKB-UniRule"/>
</dbReference>
<dbReference type="Pfam" id="PF00149">
    <property type="entry name" value="Metallophos"/>
    <property type="match status" value="1"/>
</dbReference>
<dbReference type="GeneID" id="74946948"/>
<dbReference type="Gene3D" id="3.60.21.10">
    <property type="match status" value="1"/>
</dbReference>
<dbReference type="PROSITE" id="PS50972">
    <property type="entry name" value="PTERIN_BINDING"/>
    <property type="match status" value="1"/>
</dbReference>
<dbReference type="HAMAP" id="MF_02044">
    <property type="entry name" value="Mre11"/>
    <property type="match status" value="1"/>
</dbReference>
<dbReference type="HOGENOM" id="CLU_026621_5_2_2"/>
<dbReference type="STRING" id="926571.NVIE_016800"/>
<dbReference type="RefSeq" id="WP_075054824.1">
    <property type="nucleotide sequence ID" value="NZ_CP007536.1"/>
</dbReference>
<dbReference type="EC" id="3.1.-.-" evidence="9"/>
<evidence type="ECO:0000256" key="9">
    <source>
        <dbReference type="HAMAP-Rule" id="MF_02044"/>
    </source>
</evidence>
<keyword evidence="4 9" id="KW-0227">DNA damage</keyword>
<keyword evidence="8 9" id="KW-0464">Manganese</keyword>
<name>A0A060HH86_9ARCH</name>
<dbReference type="InterPro" id="IPR029052">
    <property type="entry name" value="Metallo-depent_PP-like"/>
</dbReference>
<keyword evidence="6 9" id="KW-0269">Exonuclease</keyword>
<dbReference type="GO" id="GO:0008408">
    <property type="term" value="F:3'-5' exonuclease activity"/>
    <property type="evidence" value="ECO:0007669"/>
    <property type="project" value="UniProtKB-UniRule"/>
</dbReference>
<dbReference type="AlphaFoldDB" id="A0A060HH86"/>
<feature type="domain" description="Pterin-binding" evidence="10">
    <location>
        <begin position="1"/>
        <end position="141"/>
    </location>
</feature>
<protein>
    <recommendedName>
        <fullName evidence="9">DNA double-strand break repair protein Mre11</fullName>
        <ecNumber evidence="9">3.1.-.-</ecNumber>
    </recommendedName>
</protein>